<dbReference type="EMBL" id="BCMF01000008">
    <property type="protein sequence ID" value="GAW99836.1"/>
    <property type="molecule type" value="Genomic_DNA"/>
</dbReference>
<dbReference type="AlphaFoldDB" id="A0A1Z5IDL4"/>
<reference evidence="2 3" key="1">
    <citation type="submission" date="2015-11" db="EMBL/GenBank/DDBJ databases">
        <title>Draft genome sequences of new species of the genus Lactobacillus isolated from orchardgrass silage.</title>
        <authorList>
            <person name="Tohno M."/>
            <person name="Tanizawa Y."/>
            <person name="Arita M."/>
        </authorList>
    </citation>
    <scope>NUCLEOTIDE SEQUENCE [LARGE SCALE GENOMIC DNA]</scope>
    <source>
        <strain evidence="2 3">IWT30</strain>
    </source>
</reference>
<organism evidence="2 3">
    <name type="scientific">Secundilactobacillus mixtipabuli</name>
    <dbReference type="NCBI Taxonomy" id="1435342"/>
    <lineage>
        <taxon>Bacteria</taxon>
        <taxon>Bacillati</taxon>
        <taxon>Bacillota</taxon>
        <taxon>Bacilli</taxon>
        <taxon>Lactobacillales</taxon>
        <taxon>Lactobacillaceae</taxon>
        <taxon>Secundilactobacillus</taxon>
    </lineage>
</organism>
<dbReference type="OrthoDB" id="1767844at2"/>
<keyword evidence="2" id="KW-0240">DNA-directed RNA polymerase</keyword>
<evidence type="ECO:0000259" key="1">
    <source>
        <dbReference type="Pfam" id="PF04542"/>
    </source>
</evidence>
<evidence type="ECO:0000313" key="3">
    <source>
        <dbReference type="Proteomes" id="UP000198374"/>
    </source>
</evidence>
<proteinExistence type="predicted"/>
<dbReference type="SUPFAM" id="SSF88946">
    <property type="entry name" value="Sigma2 domain of RNA polymerase sigma factors"/>
    <property type="match status" value="1"/>
</dbReference>
<keyword evidence="2" id="KW-0804">Transcription</keyword>
<comment type="caution">
    <text evidence="2">The sequence shown here is derived from an EMBL/GenBank/DDBJ whole genome shotgun (WGS) entry which is preliminary data.</text>
</comment>
<dbReference type="Proteomes" id="UP000198374">
    <property type="component" value="Unassembled WGS sequence"/>
</dbReference>
<sequence length="193" mass="22395">MLVKDQADWTLVEMAREGSESALQELMDRYKPLILSIQKRFYLQGLELSDWMQESRIVIWEVVNRFDVTRTHAFGSYLKAALLNCRRDCARRLNAKKRKATGPVSSIDANPSYFADTLADEQLFSSEGLVIFKQQLFETVKKDMSKMERSVLIALLSGETEAQICERFQLDGIQFHNANERIKRKLRLRKQAD</sequence>
<gene>
    <name evidence="2" type="ORF">IWT30_01808</name>
</gene>
<keyword evidence="3" id="KW-1185">Reference proteome</keyword>
<dbReference type="GO" id="GO:0003700">
    <property type="term" value="F:DNA-binding transcription factor activity"/>
    <property type="evidence" value="ECO:0007669"/>
    <property type="project" value="InterPro"/>
</dbReference>
<feature type="domain" description="RNA polymerase sigma-70 region 2" evidence="1">
    <location>
        <begin position="26"/>
        <end position="91"/>
    </location>
</feature>
<dbReference type="GO" id="GO:0000428">
    <property type="term" value="C:DNA-directed RNA polymerase complex"/>
    <property type="evidence" value="ECO:0007669"/>
    <property type="project" value="UniProtKB-KW"/>
</dbReference>
<dbReference type="InterPro" id="IPR007627">
    <property type="entry name" value="RNA_pol_sigma70_r2"/>
</dbReference>
<dbReference type="Pfam" id="PF04542">
    <property type="entry name" value="Sigma70_r2"/>
    <property type="match status" value="1"/>
</dbReference>
<name>A0A1Z5IDL4_9LACO</name>
<protein>
    <submittedName>
        <fullName evidence="2">DNA-directed RNA polymerase specialized sigma subunit</fullName>
    </submittedName>
</protein>
<dbReference type="Gene3D" id="1.10.1740.10">
    <property type="match status" value="1"/>
</dbReference>
<evidence type="ECO:0000313" key="2">
    <source>
        <dbReference type="EMBL" id="GAW99836.1"/>
    </source>
</evidence>
<accession>A0A1Z5IDL4</accession>
<dbReference type="RefSeq" id="WP_089109623.1">
    <property type="nucleotide sequence ID" value="NZ_BCMF01000008.1"/>
</dbReference>
<dbReference type="InterPro" id="IPR013325">
    <property type="entry name" value="RNA_pol_sigma_r2"/>
</dbReference>
<dbReference type="GO" id="GO:0006352">
    <property type="term" value="P:DNA-templated transcription initiation"/>
    <property type="evidence" value="ECO:0007669"/>
    <property type="project" value="InterPro"/>
</dbReference>